<accession>A0ABR7XV34</accession>
<evidence type="ECO:0000256" key="1">
    <source>
        <dbReference type="SAM" id="SignalP"/>
    </source>
</evidence>
<keyword evidence="2" id="KW-0418">Kinase</keyword>
<dbReference type="Proteomes" id="UP000651112">
    <property type="component" value="Unassembled WGS sequence"/>
</dbReference>
<dbReference type="EMBL" id="JACNYL010000003">
    <property type="protein sequence ID" value="MBD1422879.1"/>
    <property type="molecule type" value="Genomic_DNA"/>
</dbReference>
<dbReference type="GO" id="GO:0016301">
    <property type="term" value="F:kinase activity"/>
    <property type="evidence" value="ECO:0007669"/>
    <property type="project" value="UniProtKB-KW"/>
</dbReference>
<keyword evidence="3" id="KW-1185">Reference proteome</keyword>
<dbReference type="InterPro" id="IPR014867">
    <property type="entry name" value="Spore_coat_CotH_CotH2/3/7"/>
</dbReference>
<reference evidence="2 3" key="1">
    <citation type="submission" date="2020-08" db="EMBL/GenBank/DDBJ databases">
        <title>Sphingobacterium sp. DN00404 isolated from aquaculture water.</title>
        <authorList>
            <person name="Zhang M."/>
        </authorList>
    </citation>
    <scope>NUCLEOTIDE SEQUENCE [LARGE SCALE GENOMIC DNA]</scope>
    <source>
        <strain evidence="2 3">KCTC 42746</strain>
    </source>
</reference>
<gene>
    <name evidence="2" type="ORF">H8B21_14980</name>
</gene>
<feature type="chain" id="PRO_5045404761" evidence="1">
    <location>
        <begin position="24"/>
        <end position="431"/>
    </location>
</feature>
<proteinExistence type="predicted"/>
<dbReference type="Pfam" id="PF08757">
    <property type="entry name" value="CotH"/>
    <property type="match status" value="1"/>
</dbReference>
<dbReference type="PROSITE" id="PS51257">
    <property type="entry name" value="PROKAR_LIPOPROTEIN"/>
    <property type="match status" value="1"/>
</dbReference>
<organism evidence="2 3">
    <name type="scientific">Sphingobacterium chuzhouense</name>
    <dbReference type="NCBI Taxonomy" id="1742264"/>
    <lineage>
        <taxon>Bacteria</taxon>
        <taxon>Pseudomonadati</taxon>
        <taxon>Bacteroidota</taxon>
        <taxon>Sphingobacteriia</taxon>
        <taxon>Sphingobacteriales</taxon>
        <taxon>Sphingobacteriaceae</taxon>
        <taxon>Sphingobacterium</taxon>
    </lineage>
</organism>
<keyword evidence="1" id="KW-0732">Signal</keyword>
<protein>
    <submittedName>
        <fullName evidence="2">CotH kinase family protein</fullName>
    </submittedName>
</protein>
<feature type="signal peptide" evidence="1">
    <location>
        <begin position="1"/>
        <end position="23"/>
    </location>
</feature>
<evidence type="ECO:0000313" key="3">
    <source>
        <dbReference type="Proteomes" id="UP000651112"/>
    </source>
</evidence>
<name>A0ABR7XV34_9SPHI</name>
<comment type="caution">
    <text evidence="2">The sequence shown here is derived from an EMBL/GenBank/DDBJ whole genome shotgun (WGS) entry which is preliminary data.</text>
</comment>
<sequence>MKIKKQQIMNWPAYISIALLALACTKAPDDDLIDDVEELPILDESIPAVIPHIYINIDGNAEVIEKDTYLYAEIQIEGNGKYNDIGTESIVRTRIKGRGNSTWGRPKKPYRLKLDEAAKVLGLPEAKDWVLLANYYDYTFMTNAVAMKIAKQLGMPYTNDIIPVDLTINGEYRGNYNLTQQIEVKKNRVDVGDDGILWELDKYFDEDPWQFKSNHLNLPVMLKDPDMESQAQFDQHIKEFQNFEDLLFASNFPNNNYGNVFDKQQFINFLIVNNLTRNAEINHPGSTMMHKRSGGKFTMGPIWDFDYGFGLDERTYLYFNYVELPLTTENDDRPGSELYKRLLKDPELRKIYHDTWKHYRNTKFDELMSFIEHYAATIRESQKKDFEVWGFGNRRGDWKAGEQDDLGKSKADLKTWLRKRVKYIDGEMSKL</sequence>
<evidence type="ECO:0000313" key="2">
    <source>
        <dbReference type="EMBL" id="MBD1422879.1"/>
    </source>
</evidence>
<keyword evidence="2" id="KW-0808">Transferase</keyword>
<dbReference type="RefSeq" id="WP_190314563.1">
    <property type="nucleotide sequence ID" value="NZ_JACNYL010000003.1"/>
</dbReference>